<dbReference type="STRING" id="3708.A0A078JM24"/>
<feature type="region of interest" description="Disordered" evidence="1">
    <location>
        <begin position="29"/>
        <end position="137"/>
    </location>
</feature>
<dbReference type="OMA" id="TPCLKLT"/>
<evidence type="ECO:0000313" key="2">
    <source>
        <dbReference type="EMBL" id="CAF1696722.1"/>
    </source>
</evidence>
<reference evidence="3" key="2">
    <citation type="submission" date="2014-06" db="EMBL/GenBank/DDBJ databases">
        <authorList>
            <person name="Genoscope - CEA"/>
        </authorList>
    </citation>
    <scope>NUCLEOTIDE SEQUENCE</scope>
</reference>
<feature type="compositionally biased region" description="Low complexity" evidence="1">
    <location>
        <begin position="44"/>
        <end position="55"/>
    </location>
</feature>
<feature type="compositionally biased region" description="Basic and acidic residues" evidence="1">
    <location>
        <begin position="115"/>
        <end position="125"/>
    </location>
</feature>
<evidence type="ECO:0000313" key="3">
    <source>
        <dbReference type="EMBL" id="CDY66791.1"/>
    </source>
</evidence>
<dbReference type="Gramene" id="CDY66791">
    <property type="protein sequence ID" value="CDY66791"/>
    <property type="gene ID" value="GSBRNA2T00055762001"/>
</dbReference>
<feature type="region of interest" description="Disordered" evidence="1">
    <location>
        <begin position="1"/>
        <end position="20"/>
    </location>
</feature>
<dbReference type="OrthoDB" id="1112583at2759"/>
<dbReference type="PaxDb" id="3708-A0A078JM24"/>
<reference evidence="2" key="3">
    <citation type="submission" date="2021-01" db="EMBL/GenBank/DDBJ databases">
        <authorList>
            <consortium name="Genoscope - CEA"/>
            <person name="William W."/>
        </authorList>
    </citation>
    <scope>NUCLEOTIDE SEQUENCE</scope>
</reference>
<name>A0A078JM24_BRANA</name>
<feature type="compositionally biased region" description="Basic and acidic residues" evidence="1">
    <location>
        <begin position="80"/>
        <end position="94"/>
    </location>
</feature>
<dbReference type="AlphaFoldDB" id="A0A078JM24"/>
<reference evidence="3" key="1">
    <citation type="journal article" date="2014" name="Science">
        <title>Plant genetics. Early allopolyploid evolution in the post-Neolithic Brassica napus oilseed genome.</title>
        <authorList>
            <person name="Chalhoub B."/>
            <person name="Denoeud F."/>
            <person name="Liu S."/>
            <person name="Parkin I.A."/>
            <person name="Tang H."/>
            <person name="Wang X."/>
            <person name="Chiquet J."/>
            <person name="Belcram H."/>
            <person name="Tong C."/>
            <person name="Samans B."/>
            <person name="Correa M."/>
            <person name="Da Silva C."/>
            <person name="Just J."/>
            <person name="Falentin C."/>
            <person name="Koh C.S."/>
            <person name="Le Clainche I."/>
            <person name="Bernard M."/>
            <person name="Bento P."/>
            <person name="Noel B."/>
            <person name="Labadie K."/>
            <person name="Alberti A."/>
            <person name="Charles M."/>
            <person name="Arnaud D."/>
            <person name="Guo H."/>
            <person name="Daviaud C."/>
            <person name="Alamery S."/>
            <person name="Jabbari K."/>
            <person name="Zhao M."/>
            <person name="Edger P.P."/>
            <person name="Chelaifa H."/>
            <person name="Tack D."/>
            <person name="Lassalle G."/>
            <person name="Mestiri I."/>
            <person name="Schnel N."/>
            <person name="Le Paslier M.C."/>
            <person name="Fan G."/>
            <person name="Renault V."/>
            <person name="Bayer P.E."/>
            <person name="Golicz A.A."/>
            <person name="Manoli S."/>
            <person name="Lee T.H."/>
            <person name="Thi V.H."/>
            <person name="Chalabi S."/>
            <person name="Hu Q."/>
            <person name="Fan C."/>
            <person name="Tollenaere R."/>
            <person name="Lu Y."/>
            <person name="Battail C."/>
            <person name="Shen J."/>
            <person name="Sidebottom C.H."/>
            <person name="Wang X."/>
            <person name="Canaguier A."/>
            <person name="Chauveau A."/>
            <person name="Berard A."/>
            <person name="Deniot G."/>
            <person name="Guan M."/>
            <person name="Liu Z."/>
            <person name="Sun F."/>
            <person name="Lim Y.P."/>
            <person name="Lyons E."/>
            <person name="Town C.D."/>
            <person name="Bancroft I."/>
            <person name="Wang X."/>
            <person name="Meng J."/>
            <person name="Ma J."/>
            <person name="Pires J.C."/>
            <person name="King G.J."/>
            <person name="Brunel D."/>
            <person name="Delourme R."/>
            <person name="Renard M."/>
            <person name="Aury J.M."/>
            <person name="Adams K.L."/>
            <person name="Batley J."/>
            <person name="Snowdon R.J."/>
            <person name="Tost J."/>
            <person name="Edwards D."/>
            <person name="Zhou Y."/>
            <person name="Hua W."/>
            <person name="Sharpe A.G."/>
            <person name="Paterson A.H."/>
            <person name="Guan C."/>
            <person name="Wincker P."/>
        </authorList>
    </citation>
    <scope>NUCLEOTIDE SEQUENCE [LARGE SCALE GENOMIC DNA]</scope>
</reference>
<proteinExistence type="predicted"/>
<dbReference type="EMBL" id="LK035471">
    <property type="protein sequence ID" value="CDY66791.1"/>
    <property type="molecule type" value="Genomic_DNA"/>
</dbReference>
<accession>A0A078JM24</accession>
<evidence type="ECO:0000256" key="1">
    <source>
        <dbReference type="SAM" id="MobiDB-lite"/>
    </source>
</evidence>
<sequence length="137" mass="15079">MDSGKIFGSDEDSRSCGESGWTTYLVSTHDHDYDNYSDDGDSSGGDSMDSDASSGPVKATPCLKLTQETTEPNCLKKKKATEEKVLVETRVHNDNDDDDDNHDYDDGDNPDYDDGDNHDYDDGNDSHSAVHSYVRSV</sequence>
<feature type="compositionally biased region" description="Acidic residues" evidence="1">
    <location>
        <begin position="95"/>
        <end position="114"/>
    </location>
</feature>
<gene>
    <name evidence="3" type="primary">BnaUnng01670D</name>
    <name evidence="2" type="ORF">DARMORV10_C03P04120.1</name>
    <name evidence="3" type="ORF">GSBRNA2T00055762001</name>
</gene>
<dbReference type="Proteomes" id="UP001295469">
    <property type="component" value="Chromosome C03"/>
</dbReference>
<dbReference type="EMBL" id="HG994367">
    <property type="protein sequence ID" value="CAF1696722.1"/>
    <property type="molecule type" value="Genomic_DNA"/>
</dbReference>
<organism evidence="3">
    <name type="scientific">Brassica napus</name>
    <name type="common">Rape</name>
    <dbReference type="NCBI Taxonomy" id="3708"/>
    <lineage>
        <taxon>Eukaryota</taxon>
        <taxon>Viridiplantae</taxon>
        <taxon>Streptophyta</taxon>
        <taxon>Embryophyta</taxon>
        <taxon>Tracheophyta</taxon>
        <taxon>Spermatophyta</taxon>
        <taxon>Magnoliopsida</taxon>
        <taxon>eudicotyledons</taxon>
        <taxon>Gunneridae</taxon>
        <taxon>Pentapetalae</taxon>
        <taxon>rosids</taxon>
        <taxon>malvids</taxon>
        <taxon>Brassicales</taxon>
        <taxon>Brassicaceae</taxon>
        <taxon>Brassiceae</taxon>
        <taxon>Brassica</taxon>
    </lineage>
</organism>
<dbReference type="KEGG" id="bna:106450192"/>
<protein>
    <submittedName>
        <fullName evidence="2">(rape) hypothetical protein</fullName>
    </submittedName>
    <submittedName>
        <fullName evidence="3">BnaUnng01670D protein</fullName>
    </submittedName>
</protein>